<dbReference type="AlphaFoldDB" id="A0A645IE73"/>
<sequence length="64" mass="7404">MNEEIKKEIILLLLTVIKKESLLLFRTEQHLVGLPYNLLHGLTTQPAPLLIVTKTLLLFLFSYK</sequence>
<protein>
    <submittedName>
        <fullName evidence="1">Uncharacterized protein</fullName>
    </submittedName>
</protein>
<accession>A0A645IE73</accession>
<dbReference type="EMBL" id="VSSQ01105789">
    <property type="protein sequence ID" value="MPN45703.1"/>
    <property type="molecule type" value="Genomic_DNA"/>
</dbReference>
<proteinExistence type="predicted"/>
<name>A0A645IE73_9ZZZZ</name>
<organism evidence="1">
    <name type="scientific">bioreactor metagenome</name>
    <dbReference type="NCBI Taxonomy" id="1076179"/>
    <lineage>
        <taxon>unclassified sequences</taxon>
        <taxon>metagenomes</taxon>
        <taxon>ecological metagenomes</taxon>
    </lineage>
</organism>
<gene>
    <name evidence="1" type="ORF">SDC9_193272</name>
</gene>
<reference evidence="1" key="1">
    <citation type="submission" date="2019-08" db="EMBL/GenBank/DDBJ databases">
        <authorList>
            <person name="Kucharzyk K."/>
            <person name="Murdoch R.W."/>
            <person name="Higgins S."/>
            <person name="Loffler F."/>
        </authorList>
    </citation>
    <scope>NUCLEOTIDE SEQUENCE</scope>
</reference>
<evidence type="ECO:0000313" key="1">
    <source>
        <dbReference type="EMBL" id="MPN45703.1"/>
    </source>
</evidence>
<comment type="caution">
    <text evidence="1">The sequence shown here is derived from an EMBL/GenBank/DDBJ whole genome shotgun (WGS) entry which is preliminary data.</text>
</comment>